<name>A0A8H6SWT4_9AGAR</name>
<evidence type="ECO:0000256" key="3">
    <source>
        <dbReference type="SAM" id="MobiDB-lite"/>
    </source>
</evidence>
<dbReference type="InterPro" id="IPR051462">
    <property type="entry name" value="CBS_domain-containing"/>
</dbReference>
<dbReference type="CDD" id="cd17782">
    <property type="entry name" value="CBS_pair_MUG70_2"/>
    <property type="match status" value="1"/>
</dbReference>
<keyword evidence="1" id="KW-0677">Repeat</keyword>
<dbReference type="InterPro" id="IPR046342">
    <property type="entry name" value="CBS_dom_sf"/>
</dbReference>
<proteinExistence type="predicted"/>
<accession>A0A8H6SWT4</accession>
<keyword evidence="6" id="KW-1185">Reference proteome</keyword>
<evidence type="ECO:0000313" key="6">
    <source>
        <dbReference type="Proteomes" id="UP000636479"/>
    </source>
</evidence>
<dbReference type="PANTHER" id="PTHR48108:SF26">
    <property type="entry name" value="CBS DOMAIN-CONTAINING PROTEIN DDB_G0289609"/>
    <property type="match status" value="1"/>
</dbReference>
<sequence>MSRIPLPVSHPPPRAFSPVPDQQPSRSMSTLSNSLSFPSPVSETRKKQSKRDEAIRKKIESELSRKRTISTTNSMRSGKRGRITAAKGTVAALRPSPALTVPENITVSEASQLCAAKRTDCVLVVDDEEGLSGIFTAKDMAYRVSAEGLDPHTTQVHQIMTRNPMVTRDSTSATEALQLMVSKHFRHLPVCNEEGNVVGLLDITKVFHEALAKVERSSAASEQLFAAMAGVQSELGAAGGNPQATAMLAWAERLREKTALPDLTTVMDVRSHPATVGPKTTVREAARLMKERRTTAVCVMENLTAPNGGPPTEKIAGIFTSKDVVLRVIAAGLDAGRCSVVRVMTPHPDTAPPSMTIHDALKKMHNGHYLNLPVVEDDGHLLAIIDVLTLTYATLEQMNAMTSGDATSSGEGEGGPMWGRFFDSIGHDDNDSYLSGSRATPEIHSIASLQHLHPPQSPHSEVHPNDSASVVDDEPSAVGGRHPTGAPSITGFPPIDDGTYVFKFRTPSGRTHRFQARHDNVEHLREIVAGKLATDPFFTDFKSTSDPTVIPDPIDFHLSYTDADGDSVFITADHDVIDAVKIARNSGADRVVLVIHGGKGWGAGEKETVIEPETPPPVVEAETVQNTLLESKAVPNQQIPDDIMGIPKDLLLPASIVTLAVAIIGVFAILPSSLTKKSPGAFLHVQCATQSVVQVPSLITNQGTHLTIATSPRAPAFNYTSATFASIDASAKWFSKHRHQHSHQRWEYIPRMSCLFPPSSCDLNPVSYVPNRVQVASSRYASHLSSCLGLGTTRRAAARGSTMKSKPSSDAGGRSTSPEDDVSDDGKSKGKSKTKPLADGDFNLKRKRDSTQSTPNKKQKNSSVTGSPALSNVGIDLSIESAFKAPRLFNRFPRGWLADTILSGFFFTTT</sequence>
<dbReference type="SUPFAM" id="SSF54631">
    <property type="entry name" value="CBS-domain pair"/>
    <property type="match status" value="2"/>
</dbReference>
<comment type="caution">
    <text evidence="5">The sequence shown here is derived from an EMBL/GenBank/DDBJ whole genome shotgun (WGS) entry which is preliminary data.</text>
</comment>
<feature type="compositionally biased region" description="Low complexity" evidence="3">
    <location>
        <begin position="24"/>
        <end position="40"/>
    </location>
</feature>
<evidence type="ECO:0000256" key="2">
    <source>
        <dbReference type="PROSITE-ProRule" id="PRU00703"/>
    </source>
</evidence>
<feature type="region of interest" description="Disordered" evidence="3">
    <location>
        <begin position="1"/>
        <end position="54"/>
    </location>
</feature>
<feature type="compositionally biased region" description="Basic and acidic residues" evidence="3">
    <location>
        <begin position="43"/>
        <end position="54"/>
    </location>
</feature>
<dbReference type="Pfam" id="PF00571">
    <property type="entry name" value="CBS"/>
    <property type="match status" value="4"/>
</dbReference>
<dbReference type="SMART" id="SM00116">
    <property type="entry name" value="CBS"/>
    <property type="match status" value="4"/>
</dbReference>
<gene>
    <name evidence="5" type="ORF">MIND_00464500</name>
</gene>
<feature type="domain" description="CBS" evidence="4">
    <location>
        <begin position="93"/>
        <end position="151"/>
    </location>
</feature>
<feature type="region of interest" description="Disordered" evidence="3">
    <location>
        <begin position="452"/>
        <end position="492"/>
    </location>
</feature>
<evidence type="ECO:0000313" key="5">
    <source>
        <dbReference type="EMBL" id="KAF7306728.1"/>
    </source>
</evidence>
<feature type="region of interest" description="Disordered" evidence="3">
    <location>
        <begin position="798"/>
        <end position="870"/>
    </location>
</feature>
<dbReference type="PANTHER" id="PTHR48108">
    <property type="entry name" value="CBS DOMAIN-CONTAINING PROTEIN CBSX2, CHLOROPLASTIC"/>
    <property type="match status" value="1"/>
</dbReference>
<dbReference type="Proteomes" id="UP000636479">
    <property type="component" value="Unassembled WGS sequence"/>
</dbReference>
<dbReference type="AlphaFoldDB" id="A0A8H6SWT4"/>
<dbReference type="GeneID" id="59343971"/>
<dbReference type="SUPFAM" id="SSF54277">
    <property type="entry name" value="CAD &amp; PB1 domains"/>
    <property type="match status" value="1"/>
</dbReference>
<dbReference type="OrthoDB" id="418595at2759"/>
<evidence type="ECO:0000256" key="1">
    <source>
        <dbReference type="ARBA" id="ARBA00022737"/>
    </source>
</evidence>
<keyword evidence="2" id="KW-0129">CBS domain</keyword>
<dbReference type="PROSITE" id="PS51371">
    <property type="entry name" value="CBS"/>
    <property type="match status" value="4"/>
</dbReference>
<dbReference type="CDD" id="cd17781">
    <property type="entry name" value="CBS_pair_MUG70_1"/>
    <property type="match status" value="1"/>
</dbReference>
<feature type="domain" description="CBS" evidence="4">
    <location>
        <begin position="160"/>
        <end position="218"/>
    </location>
</feature>
<feature type="domain" description="CBS" evidence="4">
    <location>
        <begin position="269"/>
        <end position="335"/>
    </location>
</feature>
<evidence type="ECO:0000259" key="4">
    <source>
        <dbReference type="PROSITE" id="PS51371"/>
    </source>
</evidence>
<protein>
    <recommendedName>
        <fullName evidence="4">CBS domain-containing protein</fullName>
    </recommendedName>
</protein>
<dbReference type="RefSeq" id="XP_037221747.1">
    <property type="nucleotide sequence ID" value="XM_037361455.1"/>
</dbReference>
<reference evidence="5" key="1">
    <citation type="submission" date="2020-05" db="EMBL/GenBank/DDBJ databases">
        <title>Mycena genomes resolve the evolution of fungal bioluminescence.</title>
        <authorList>
            <person name="Tsai I.J."/>
        </authorList>
    </citation>
    <scope>NUCLEOTIDE SEQUENCE</scope>
    <source>
        <strain evidence="5">171206Taipei</strain>
    </source>
</reference>
<dbReference type="EMBL" id="JACAZF010000004">
    <property type="protein sequence ID" value="KAF7306728.1"/>
    <property type="molecule type" value="Genomic_DNA"/>
</dbReference>
<feature type="compositionally biased region" description="Polar residues" evidence="3">
    <location>
        <begin position="851"/>
        <end position="870"/>
    </location>
</feature>
<organism evidence="5 6">
    <name type="scientific">Mycena indigotica</name>
    <dbReference type="NCBI Taxonomy" id="2126181"/>
    <lineage>
        <taxon>Eukaryota</taxon>
        <taxon>Fungi</taxon>
        <taxon>Dikarya</taxon>
        <taxon>Basidiomycota</taxon>
        <taxon>Agaricomycotina</taxon>
        <taxon>Agaricomycetes</taxon>
        <taxon>Agaricomycetidae</taxon>
        <taxon>Agaricales</taxon>
        <taxon>Marasmiineae</taxon>
        <taxon>Mycenaceae</taxon>
        <taxon>Mycena</taxon>
    </lineage>
</organism>
<dbReference type="Gene3D" id="3.10.580.10">
    <property type="entry name" value="CBS-domain"/>
    <property type="match status" value="2"/>
</dbReference>
<feature type="domain" description="CBS" evidence="4">
    <location>
        <begin position="344"/>
        <end position="401"/>
    </location>
</feature>
<dbReference type="InterPro" id="IPR000644">
    <property type="entry name" value="CBS_dom"/>
</dbReference>